<feature type="region of interest" description="Disordered" evidence="5">
    <location>
        <begin position="307"/>
        <end position="371"/>
    </location>
</feature>
<name>A0A058ZFK8_FONAL</name>
<dbReference type="AlphaFoldDB" id="A0A058ZFK8"/>
<dbReference type="GO" id="GO:0035556">
    <property type="term" value="P:intracellular signal transduction"/>
    <property type="evidence" value="ECO:0007669"/>
    <property type="project" value="TreeGrafter"/>
</dbReference>
<dbReference type="GO" id="GO:0005524">
    <property type="term" value="F:ATP binding"/>
    <property type="evidence" value="ECO:0007669"/>
    <property type="project" value="UniProtKB-UniRule"/>
</dbReference>
<dbReference type="InterPro" id="IPR001180">
    <property type="entry name" value="CNH_dom"/>
</dbReference>
<dbReference type="SUPFAM" id="SSF46934">
    <property type="entry name" value="UBA-like"/>
    <property type="match status" value="1"/>
</dbReference>
<dbReference type="PROSITE" id="PS00107">
    <property type="entry name" value="PROTEIN_KINASE_ATP"/>
    <property type="match status" value="1"/>
</dbReference>
<evidence type="ECO:0000259" key="7">
    <source>
        <dbReference type="PROSITE" id="PS50030"/>
    </source>
</evidence>
<dbReference type="PROSITE" id="PS50030">
    <property type="entry name" value="UBA"/>
    <property type="match status" value="1"/>
</dbReference>
<dbReference type="PANTHER" id="PTHR48012:SF18">
    <property type="entry name" value="HAPPYHOUR, ISOFORM A"/>
    <property type="match status" value="1"/>
</dbReference>
<dbReference type="Proteomes" id="UP000030693">
    <property type="component" value="Unassembled WGS sequence"/>
</dbReference>
<feature type="binding site" evidence="4">
    <location>
        <position position="52"/>
    </location>
    <ligand>
        <name>ATP</name>
        <dbReference type="ChEBI" id="CHEBI:30616"/>
    </ligand>
</feature>
<dbReference type="InterPro" id="IPR009060">
    <property type="entry name" value="UBA-like_sf"/>
</dbReference>
<dbReference type="GO" id="GO:0004674">
    <property type="term" value="F:protein serine/threonine kinase activity"/>
    <property type="evidence" value="ECO:0007669"/>
    <property type="project" value="UniProtKB-EC"/>
</dbReference>
<accession>A0A058ZFK8</accession>
<dbReference type="SMART" id="SM00220">
    <property type="entry name" value="S_TKc"/>
    <property type="match status" value="1"/>
</dbReference>
<evidence type="ECO:0000259" key="6">
    <source>
        <dbReference type="PROSITE" id="PS50011"/>
    </source>
</evidence>
<evidence type="ECO:0000313" key="10">
    <source>
        <dbReference type="Proteomes" id="UP000030693"/>
    </source>
</evidence>
<evidence type="ECO:0000313" key="9">
    <source>
        <dbReference type="EMBL" id="KCV72713.1"/>
    </source>
</evidence>
<keyword evidence="3 4" id="KW-0067">ATP-binding</keyword>
<dbReference type="Gene3D" id="1.10.510.10">
    <property type="entry name" value="Transferase(Phosphotransferase) domain 1"/>
    <property type="match status" value="1"/>
</dbReference>
<feature type="domain" description="Protein kinase" evidence="6">
    <location>
        <begin position="23"/>
        <end position="285"/>
    </location>
</feature>
<evidence type="ECO:0000256" key="5">
    <source>
        <dbReference type="SAM" id="MobiDB-lite"/>
    </source>
</evidence>
<dbReference type="eggNOG" id="KOG0576">
    <property type="taxonomic scope" value="Eukaryota"/>
</dbReference>
<feature type="compositionally biased region" description="Basic and acidic residues" evidence="5">
    <location>
        <begin position="362"/>
        <end position="371"/>
    </location>
</feature>
<dbReference type="GO" id="GO:0005737">
    <property type="term" value="C:cytoplasm"/>
    <property type="evidence" value="ECO:0007669"/>
    <property type="project" value="TreeGrafter"/>
</dbReference>
<dbReference type="PROSITE" id="PS50011">
    <property type="entry name" value="PROTEIN_KINASE_DOM"/>
    <property type="match status" value="1"/>
</dbReference>
<keyword evidence="9" id="KW-0418">Kinase</keyword>
<dbReference type="eggNOG" id="KOG0587">
    <property type="taxonomic scope" value="Eukaryota"/>
</dbReference>
<keyword evidence="9" id="KW-0808">Transferase</keyword>
<sequence length="824" mass="91283">MFSSQQEQPKDEHLFNRDPTPYFKLLERVGKGSFGHVRKARVLANNSLAAIKIVDLEPGEDIRPVLHEVNIMCQCTHNNIVRYLGSFLFNPSAPTDQLWIIMEFCAGGSLEAIYRASKKPFTEPQIRHIMHDAISGLEYLHSLGKMHRDLKGGNLLITDSGVVKLADFGVSAKLTNTLSKRQSVIGSPYWMAPEVIQADENTSPYDEKADIWSIGVTAIELSQCGPPLFDLHPMRALFLIPKNKAPTLTEASKWSSDFNSFIQATVNKNPKKRQSAAELLRHPFLTGLDEERPLMRAMVNEHFLASGKKRTTATDSAAAASPGHVRKDVAKTLRTRPVSTALPSATDGDDNGGAGDAASRGSKREPPSSEDMTRLIASMRNAGFSSEDSVEALRRNNFDLNSAIFDLLERGVATKPLRAGPQRSVSTRSSVRPPLNLAECSTRYVMERICTLRKDIFLCGDVWESQKILFLGSDVGLVCLDFSATREKRTTFLSERPYRQLFVLNDLQIMISLSGKSRSVCIYDLADLTPDNIHSFPSQIGNKSGFEAHTRVTKFLGWRGVDHIAIERQGSQIFLIARRGRTITICRWAPAPYSRFMLEKTISSFGPEYKKISSQGHPSNIVSGDRRDRIALLLDSATQRGEPIVFSPHRDQFILGQSDKEAHRLISFPPPEQTLAAPVPIPAPQAIAALGFEDCALLCFETFAIRVDHHGIPLDHPPIIFQNPIVDAIKVALDAFLVINRDCTVTLFYLEKGLSILTFNNTNEKNKIAPICRRGPQALLIRYIGTSAQDKTSSGNISIYALNDNSYTVPQPPPVLTTPQSPSS</sequence>
<feature type="domain" description="CNH" evidence="8">
    <location>
        <begin position="454"/>
        <end position="778"/>
    </location>
</feature>
<dbReference type="PANTHER" id="PTHR48012">
    <property type="entry name" value="STERILE20-LIKE KINASE, ISOFORM B-RELATED"/>
    <property type="match status" value="1"/>
</dbReference>
<keyword evidence="2 4" id="KW-0547">Nucleotide-binding</keyword>
<dbReference type="InterPro" id="IPR050629">
    <property type="entry name" value="STE20/SPS1-PAK"/>
</dbReference>
<dbReference type="Pfam" id="PF00069">
    <property type="entry name" value="Pkinase"/>
    <property type="match status" value="1"/>
</dbReference>
<gene>
    <name evidence="9" type="ORF">H696_00291</name>
</gene>
<dbReference type="STRING" id="691883.A0A058ZFK8"/>
<dbReference type="GeneID" id="20525016"/>
<evidence type="ECO:0000256" key="2">
    <source>
        <dbReference type="ARBA" id="ARBA00022741"/>
    </source>
</evidence>
<dbReference type="InterPro" id="IPR011009">
    <property type="entry name" value="Kinase-like_dom_sf"/>
</dbReference>
<reference evidence="9" key="1">
    <citation type="submission" date="2013-04" db="EMBL/GenBank/DDBJ databases">
        <title>The Genome Sequence of Fonticula alba ATCC 38817.</title>
        <authorList>
            <consortium name="The Broad Institute Genomics Platform"/>
            <person name="Russ C."/>
            <person name="Cuomo C."/>
            <person name="Burger G."/>
            <person name="Gray M.W."/>
            <person name="Holland P.W.H."/>
            <person name="King N."/>
            <person name="Lang F.B.F."/>
            <person name="Roger A.J."/>
            <person name="Ruiz-Trillo I."/>
            <person name="Brown M."/>
            <person name="Walker B."/>
            <person name="Young S."/>
            <person name="Zeng Q."/>
            <person name="Gargeya S."/>
            <person name="Fitzgerald M."/>
            <person name="Haas B."/>
            <person name="Abouelleil A."/>
            <person name="Allen A.W."/>
            <person name="Alvarado L."/>
            <person name="Arachchi H.M."/>
            <person name="Berlin A.M."/>
            <person name="Chapman S.B."/>
            <person name="Gainer-Dewar J."/>
            <person name="Goldberg J."/>
            <person name="Griggs A."/>
            <person name="Gujja S."/>
            <person name="Hansen M."/>
            <person name="Howarth C."/>
            <person name="Imamovic A."/>
            <person name="Ireland A."/>
            <person name="Larimer J."/>
            <person name="McCowan C."/>
            <person name="Murphy C."/>
            <person name="Pearson M."/>
            <person name="Poon T.W."/>
            <person name="Priest M."/>
            <person name="Roberts A."/>
            <person name="Saif S."/>
            <person name="Shea T."/>
            <person name="Sisk P."/>
            <person name="Sykes S."/>
            <person name="Wortman J."/>
            <person name="Nusbaum C."/>
            <person name="Birren B."/>
        </authorList>
    </citation>
    <scope>NUCLEOTIDE SEQUENCE [LARGE SCALE GENOMIC DNA]</scope>
    <source>
        <strain evidence="9">ATCC 38817</strain>
    </source>
</reference>
<keyword evidence="10" id="KW-1185">Reference proteome</keyword>
<dbReference type="SMART" id="SM00036">
    <property type="entry name" value="CNH"/>
    <property type="match status" value="1"/>
</dbReference>
<dbReference type="InterPro" id="IPR017441">
    <property type="entry name" value="Protein_kinase_ATP_BS"/>
</dbReference>
<organism evidence="9">
    <name type="scientific">Fonticula alba</name>
    <name type="common">Slime mold</name>
    <dbReference type="NCBI Taxonomy" id="691883"/>
    <lineage>
        <taxon>Eukaryota</taxon>
        <taxon>Rotosphaerida</taxon>
        <taxon>Fonticulaceae</taxon>
        <taxon>Fonticula</taxon>
    </lineage>
</organism>
<feature type="domain" description="UBA" evidence="7">
    <location>
        <begin position="367"/>
        <end position="410"/>
    </location>
</feature>
<dbReference type="RefSeq" id="XP_009492414.1">
    <property type="nucleotide sequence ID" value="XM_009494139.1"/>
</dbReference>
<protein>
    <recommendedName>
        <fullName evidence="1">non-specific serine/threonine protein kinase</fullName>
        <ecNumber evidence="1">2.7.11.1</ecNumber>
    </recommendedName>
</protein>
<dbReference type="InterPro" id="IPR015940">
    <property type="entry name" value="UBA"/>
</dbReference>
<evidence type="ECO:0000256" key="4">
    <source>
        <dbReference type="PROSITE-ProRule" id="PRU10141"/>
    </source>
</evidence>
<dbReference type="EMBL" id="KB932201">
    <property type="protein sequence ID" value="KCV72713.1"/>
    <property type="molecule type" value="Genomic_DNA"/>
</dbReference>
<dbReference type="EC" id="2.7.11.1" evidence="1"/>
<dbReference type="Pfam" id="PF00780">
    <property type="entry name" value="CNH"/>
    <property type="match status" value="1"/>
</dbReference>
<dbReference type="OrthoDB" id="248923at2759"/>
<dbReference type="SUPFAM" id="SSF56112">
    <property type="entry name" value="Protein kinase-like (PK-like)"/>
    <property type="match status" value="1"/>
</dbReference>
<evidence type="ECO:0000256" key="1">
    <source>
        <dbReference type="ARBA" id="ARBA00012513"/>
    </source>
</evidence>
<evidence type="ECO:0000256" key="3">
    <source>
        <dbReference type="ARBA" id="ARBA00022840"/>
    </source>
</evidence>
<dbReference type="PROSITE" id="PS50219">
    <property type="entry name" value="CNH"/>
    <property type="match status" value="1"/>
</dbReference>
<evidence type="ECO:0000259" key="8">
    <source>
        <dbReference type="PROSITE" id="PS50219"/>
    </source>
</evidence>
<proteinExistence type="predicted"/>
<dbReference type="InterPro" id="IPR000719">
    <property type="entry name" value="Prot_kinase_dom"/>
</dbReference>